<dbReference type="Proteomes" id="UP001501747">
    <property type="component" value="Unassembled WGS sequence"/>
</dbReference>
<evidence type="ECO:0000259" key="1">
    <source>
        <dbReference type="PROSITE" id="PS50943"/>
    </source>
</evidence>
<name>A0ABP7R183_9PSEU</name>
<dbReference type="EMBL" id="BAABAL010000004">
    <property type="protein sequence ID" value="GAA3990963.1"/>
    <property type="molecule type" value="Genomic_DNA"/>
</dbReference>
<organism evidence="2 3">
    <name type="scientific">Allokutzneria multivorans</name>
    <dbReference type="NCBI Taxonomy" id="1142134"/>
    <lineage>
        <taxon>Bacteria</taxon>
        <taxon>Bacillati</taxon>
        <taxon>Actinomycetota</taxon>
        <taxon>Actinomycetes</taxon>
        <taxon>Pseudonocardiales</taxon>
        <taxon>Pseudonocardiaceae</taxon>
        <taxon>Allokutzneria</taxon>
    </lineage>
</organism>
<gene>
    <name evidence="2" type="ORF">GCM10022247_07230</name>
</gene>
<sequence length="402" mass="43323">MGMSEVFVMDTNAGIGARLRQIRQAWRKSLKVVAELAGISEGYLSRLETGQRALDRRSLILDLANALEVAPSEITGSTIATLGEFAEDQSLGPVRLALLAVSMGEPQGRVLPVEVLSARATAVLDAQRDCRYADVGVELPILIRDLHTSLAARRDVDQLLRLATLVHVQGTQAWLMDIGANTDLGWQAAALAKAAAEELDESVTRGVSAFGTAFGLLGAGAFDLARATLSAAGVGTRTPEELQLNGMLVLARSLTAAAEKNHAERVTAIEHAAELAERTGEGEALWFGFGPSNVGVWRMSVALEAGEYAVAAQVARTVNPEALASPTRRAAYWREYGRALARLPRQQDAAVMALREAELISPVRIHRHPFMRSVLSELLTKTKHRAVRRELRGMAYRAGLPV</sequence>
<dbReference type="Gene3D" id="1.10.260.40">
    <property type="entry name" value="lambda repressor-like DNA-binding domains"/>
    <property type="match status" value="1"/>
</dbReference>
<dbReference type="CDD" id="cd00093">
    <property type="entry name" value="HTH_XRE"/>
    <property type="match status" value="1"/>
</dbReference>
<evidence type="ECO:0000313" key="3">
    <source>
        <dbReference type="Proteomes" id="UP001501747"/>
    </source>
</evidence>
<dbReference type="Pfam" id="PF13560">
    <property type="entry name" value="HTH_31"/>
    <property type="match status" value="1"/>
</dbReference>
<protein>
    <submittedName>
        <fullName evidence="2">Helix-turn-helix transcriptional regulator</fullName>
    </submittedName>
</protein>
<keyword evidence="3" id="KW-1185">Reference proteome</keyword>
<reference evidence="3" key="1">
    <citation type="journal article" date="2019" name="Int. J. Syst. Evol. Microbiol.">
        <title>The Global Catalogue of Microorganisms (GCM) 10K type strain sequencing project: providing services to taxonomists for standard genome sequencing and annotation.</title>
        <authorList>
            <consortium name="The Broad Institute Genomics Platform"/>
            <consortium name="The Broad Institute Genome Sequencing Center for Infectious Disease"/>
            <person name="Wu L."/>
            <person name="Ma J."/>
        </authorList>
    </citation>
    <scope>NUCLEOTIDE SEQUENCE [LARGE SCALE GENOMIC DNA]</scope>
    <source>
        <strain evidence="3">JCM 17342</strain>
    </source>
</reference>
<feature type="domain" description="HTH cro/C1-type" evidence="1">
    <location>
        <begin position="19"/>
        <end position="74"/>
    </location>
</feature>
<evidence type="ECO:0000313" key="2">
    <source>
        <dbReference type="EMBL" id="GAA3990963.1"/>
    </source>
</evidence>
<dbReference type="InterPro" id="IPR001387">
    <property type="entry name" value="Cro/C1-type_HTH"/>
</dbReference>
<proteinExistence type="predicted"/>
<dbReference type="InterPro" id="IPR010982">
    <property type="entry name" value="Lambda_DNA-bd_dom_sf"/>
</dbReference>
<dbReference type="SMART" id="SM00530">
    <property type="entry name" value="HTH_XRE"/>
    <property type="match status" value="1"/>
</dbReference>
<accession>A0ABP7R183</accession>
<dbReference type="SUPFAM" id="SSF47413">
    <property type="entry name" value="lambda repressor-like DNA-binding domains"/>
    <property type="match status" value="1"/>
</dbReference>
<dbReference type="PROSITE" id="PS50943">
    <property type="entry name" value="HTH_CROC1"/>
    <property type="match status" value="1"/>
</dbReference>
<comment type="caution">
    <text evidence="2">The sequence shown here is derived from an EMBL/GenBank/DDBJ whole genome shotgun (WGS) entry which is preliminary data.</text>
</comment>